<keyword evidence="6" id="KW-1185">Reference proteome</keyword>
<dbReference type="PANTHER" id="PTHR43877:SF2">
    <property type="entry name" value="AMINOALKYLPHOSPHONATE N-ACETYLTRANSFERASE-RELATED"/>
    <property type="match status" value="1"/>
</dbReference>
<feature type="domain" description="N-acetyltransferase" evidence="3">
    <location>
        <begin position="1"/>
        <end position="154"/>
    </location>
</feature>
<reference evidence="6" key="2">
    <citation type="submission" date="2016-10" db="EMBL/GenBank/DDBJ databases">
        <authorList>
            <person name="Varghese N."/>
            <person name="Submissions S."/>
        </authorList>
    </citation>
    <scope>NUCLEOTIDE SEQUENCE [LARGE SCALE GENOMIC DNA]</scope>
    <source>
        <strain evidence="6">GAS369</strain>
    </source>
</reference>
<accession>A0A1H1LXQ6</accession>
<gene>
    <name evidence="4" type="ORF">SAMN05444158_0005</name>
    <name evidence="5" type="ORF">SAMN05444158_7532</name>
</gene>
<evidence type="ECO:0000256" key="2">
    <source>
        <dbReference type="ARBA" id="ARBA00023315"/>
    </source>
</evidence>
<dbReference type="RefSeq" id="WP_146685850.1">
    <property type="nucleotide sequence ID" value="NZ_LT629750.1"/>
</dbReference>
<dbReference type="InterPro" id="IPR000182">
    <property type="entry name" value="GNAT_dom"/>
</dbReference>
<sequence>MKIRDAVPDDAPAACQVMRRSIAELCTADHNNDATILQKWLSNKTPEIFKSWIKPDNSLLVAVDGDSILVVGCVTSAGRITLNFVSPDARFRGVSSALLTALEHRAVERGNEHCTLESTETARRFYLARGYCEDGPAGGKFGTAGAYPMSKRLTAQDS</sequence>
<dbReference type="InterPro" id="IPR050832">
    <property type="entry name" value="Bact_Acetyltransf"/>
</dbReference>
<name>A0A1H1LXQ6_9BRAD</name>
<dbReference type="EMBL" id="LT629750">
    <property type="protein sequence ID" value="SDR79177.1"/>
    <property type="molecule type" value="Genomic_DNA"/>
</dbReference>
<keyword evidence="2" id="KW-0012">Acyltransferase</keyword>
<reference evidence="4" key="1">
    <citation type="submission" date="2016-10" db="EMBL/GenBank/DDBJ databases">
        <authorList>
            <person name="de Groot N.N."/>
        </authorList>
    </citation>
    <scope>NUCLEOTIDE SEQUENCE [LARGE SCALE GENOMIC DNA]</scope>
    <source>
        <strain evidence="4">GAS369</strain>
    </source>
</reference>
<keyword evidence="1 4" id="KW-0808">Transferase</keyword>
<proteinExistence type="predicted"/>
<organism evidence="4 6">
    <name type="scientific">Bradyrhizobium canariense</name>
    <dbReference type="NCBI Taxonomy" id="255045"/>
    <lineage>
        <taxon>Bacteria</taxon>
        <taxon>Pseudomonadati</taxon>
        <taxon>Pseudomonadota</taxon>
        <taxon>Alphaproteobacteria</taxon>
        <taxon>Hyphomicrobiales</taxon>
        <taxon>Nitrobacteraceae</taxon>
        <taxon>Bradyrhizobium</taxon>
    </lineage>
</organism>
<evidence type="ECO:0000313" key="6">
    <source>
        <dbReference type="Proteomes" id="UP000243904"/>
    </source>
</evidence>
<evidence type="ECO:0000259" key="3">
    <source>
        <dbReference type="PROSITE" id="PS51186"/>
    </source>
</evidence>
<dbReference type="SUPFAM" id="SSF55729">
    <property type="entry name" value="Acyl-CoA N-acyltransferases (Nat)"/>
    <property type="match status" value="1"/>
</dbReference>
<dbReference type="Gene3D" id="3.40.630.30">
    <property type="match status" value="1"/>
</dbReference>
<dbReference type="AlphaFoldDB" id="A0A1H1LXQ6"/>
<evidence type="ECO:0000313" key="5">
    <source>
        <dbReference type="EMBL" id="SDT61601.1"/>
    </source>
</evidence>
<evidence type="ECO:0000313" key="4">
    <source>
        <dbReference type="EMBL" id="SDR79177.1"/>
    </source>
</evidence>
<dbReference type="InterPro" id="IPR016181">
    <property type="entry name" value="Acyl_CoA_acyltransferase"/>
</dbReference>
<evidence type="ECO:0000256" key="1">
    <source>
        <dbReference type="ARBA" id="ARBA00022679"/>
    </source>
</evidence>
<protein>
    <submittedName>
        <fullName evidence="4">Acetyltransferase (GNAT) domain-containing protein</fullName>
    </submittedName>
</protein>
<dbReference type="GO" id="GO:0016747">
    <property type="term" value="F:acyltransferase activity, transferring groups other than amino-acyl groups"/>
    <property type="evidence" value="ECO:0007669"/>
    <property type="project" value="InterPro"/>
</dbReference>
<dbReference type="PROSITE" id="PS51186">
    <property type="entry name" value="GNAT"/>
    <property type="match status" value="1"/>
</dbReference>
<dbReference type="PANTHER" id="PTHR43877">
    <property type="entry name" value="AMINOALKYLPHOSPHONATE N-ACETYLTRANSFERASE-RELATED-RELATED"/>
    <property type="match status" value="1"/>
</dbReference>
<dbReference type="EMBL" id="LT629750">
    <property type="protein sequence ID" value="SDT61601.1"/>
    <property type="molecule type" value="Genomic_DNA"/>
</dbReference>
<dbReference type="CDD" id="cd04301">
    <property type="entry name" value="NAT_SF"/>
    <property type="match status" value="1"/>
</dbReference>
<dbReference type="Pfam" id="PF13673">
    <property type="entry name" value="Acetyltransf_10"/>
    <property type="match status" value="1"/>
</dbReference>
<dbReference type="Proteomes" id="UP000243904">
    <property type="component" value="Chromosome I"/>
</dbReference>